<gene>
    <name evidence="3" type="ORF">ElyMa_001754500</name>
</gene>
<evidence type="ECO:0000313" key="4">
    <source>
        <dbReference type="Proteomes" id="UP000762676"/>
    </source>
</evidence>
<name>A0AAV4EAH2_9GAST</name>
<organism evidence="3 4">
    <name type="scientific">Elysia marginata</name>
    <dbReference type="NCBI Taxonomy" id="1093978"/>
    <lineage>
        <taxon>Eukaryota</taxon>
        <taxon>Metazoa</taxon>
        <taxon>Spiralia</taxon>
        <taxon>Lophotrochozoa</taxon>
        <taxon>Mollusca</taxon>
        <taxon>Gastropoda</taxon>
        <taxon>Heterobranchia</taxon>
        <taxon>Euthyneura</taxon>
        <taxon>Panpulmonata</taxon>
        <taxon>Sacoglossa</taxon>
        <taxon>Placobranchoidea</taxon>
        <taxon>Plakobranchidae</taxon>
        <taxon>Elysia</taxon>
    </lineage>
</organism>
<feature type="domain" description="DRBM" evidence="2">
    <location>
        <begin position="3"/>
        <end position="47"/>
    </location>
</feature>
<reference evidence="3 4" key="1">
    <citation type="journal article" date="2021" name="Elife">
        <title>Chloroplast acquisition without the gene transfer in kleptoplastic sea slugs, Plakobranchus ocellatus.</title>
        <authorList>
            <person name="Maeda T."/>
            <person name="Takahashi S."/>
            <person name="Yoshida T."/>
            <person name="Shimamura S."/>
            <person name="Takaki Y."/>
            <person name="Nagai Y."/>
            <person name="Toyoda A."/>
            <person name="Suzuki Y."/>
            <person name="Arimoto A."/>
            <person name="Ishii H."/>
            <person name="Satoh N."/>
            <person name="Nishiyama T."/>
            <person name="Hasebe M."/>
            <person name="Maruyama T."/>
            <person name="Minagawa J."/>
            <person name="Obokata J."/>
            <person name="Shigenobu S."/>
        </authorList>
    </citation>
    <scope>NUCLEOTIDE SEQUENCE [LARGE SCALE GENOMIC DNA]</scope>
</reference>
<evidence type="ECO:0000256" key="1">
    <source>
        <dbReference type="SAM" id="MobiDB-lite"/>
    </source>
</evidence>
<proteinExistence type="predicted"/>
<keyword evidence="4" id="KW-1185">Reference proteome</keyword>
<dbReference type="InterPro" id="IPR014720">
    <property type="entry name" value="dsRBD_dom"/>
</dbReference>
<comment type="caution">
    <text evidence="3">The sequence shown here is derived from an EMBL/GenBank/DDBJ whole genome shotgun (WGS) entry which is preliminary data.</text>
</comment>
<dbReference type="AlphaFoldDB" id="A0AAV4EAH2"/>
<dbReference type="Pfam" id="PF00035">
    <property type="entry name" value="dsrm"/>
    <property type="match status" value="1"/>
</dbReference>
<evidence type="ECO:0000259" key="2">
    <source>
        <dbReference type="Pfam" id="PF00035"/>
    </source>
</evidence>
<dbReference type="Proteomes" id="UP000762676">
    <property type="component" value="Unassembled WGS sequence"/>
</dbReference>
<evidence type="ECO:0000313" key="3">
    <source>
        <dbReference type="EMBL" id="GFR57814.1"/>
    </source>
</evidence>
<protein>
    <recommendedName>
        <fullName evidence="2">DRBM domain-containing protein</fullName>
    </recommendedName>
</protein>
<accession>A0AAV4EAH2</accession>
<feature type="region of interest" description="Disordered" evidence="1">
    <location>
        <begin position="221"/>
        <end position="251"/>
    </location>
</feature>
<sequence length="261" mass="29717">MFQTHQPNEYMTITCDLYLCERFLAQGKGTNRKLAQTYAYKRACEILRNMASAEDILALSRIDKKELKMPDVIDIVHKGYQVVEESNLCRMNRTKQPPLEHRNLNSFIILEHEDWSRDRKKHAHCILTQSATQCGCLLEWRSEPSGRGYRCTMTLQGEQVASCVTYLRKDAVRIASIIALFTFYETHPVVQGFHIDYPAVWTTRDQLMATFGGPAASALTSTVGDAVPGSPDDGANKPPGRPSHSNEDDYKLEVRQRFWTV</sequence>
<dbReference type="EMBL" id="BMAT01003566">
    <property type="protein sequence ID" value="GFR57814.1"/>
    <property type="molecule type" value="Genomic_DNA"/>
</dbReference>